<evidence type="ECO:0000313" key="7">
    <source>
        <dbReference type="Proteomes" id="UP000262954"/>
    </source>
</evidence>
<evidence type="ECO:0000256" key="1">
    <source>
        <dbReference type="ARBA" id="ARBA00022485"/>
    </source>
</evidence>
<keyword evidence="1" id="KW-0004">4Fe-4S</keyword>
<dbReference type="InterPro" id="IPR050572">
    <property type="entry name" value="Fe-S_Ferredoxin"/>
</dbReference>
<evidence type="ECO:0000256" key="3">
    <source>
        <dbReference type="ARBA" id="ARBA00023004"/>
    </source>
</evidence>
<dbReference type="SUPFAM" id="SSF52218">
    <property type="entry name" value="Flavoproteins"/>
    <property type="match status" value="1"/>
</dbReference>
<proteinExistence type="predicted"/>
<evidence type="ECO:0000256" key="4">
    <source>
        <dbReference type="ARBA" id="ARBA00023014"/>
    </source>
</evidence>
<evidence type="ECO:0000259" key="5">
    <source>
        <dbReference type="PROSITE" id="PS51379"/>
    </source>
</evidence>
<organism evidence="6 7">
    <name type="scientific">Coprobacter fastidiosus</name>
    <dbReference type="NCBI Taxonomy" id="1099853"/>
    <lineage>
        <taxon>Bacteria</taxon>
        <taxon>Pseudomonadati</taxon>
        <taxon>Bacteroidota</taxon>
        <taxon>Bacteroidia</taxon>
        <taxon>Bacteroidales</taxon>
        <taxon>Barnesiellaceae</taxon>
        <taxon>Coprobacter</taxon>
    </lineage>
</organism>
<dbReference type="Proteomes" id="UP000262954">
    <property type="component" value="Unassembled WGS sequence"/>
</dbReference>
<dbReference type="InterPro" id="IPR017896">
    <property type="entry name" value="4Fe4S_Fe-S-bd"/>
</dbReference>
<dbReference type="GO" id="GO:0051539">
    <property type="term" value="F:4 iron, 4 sulfur cluster binding"/>
    <property type="evidence" value="ECO:0007669"/>
    <property type="project" value="UniProtKB-KW"/>
</dbReference>
<sequence>MKISVVHTIFFSPTHTSLRIADAIAEGMGTCEHKELDITYEKPVKNILIEEGVAVISVPVYGGRVAETAVERLRSIRGNNIPAVVTVVYGNRDYEDALIELRDIAKEQGFIPVSGGAFIGEHSYSRPNRPVAEGRPDKADIDTAFAFGSKTAAFLNDWSGESVDLQVKGNFPYKVKGNKTPQTPVTISELCTQCGYCIEICPTQSIELQDEIVSDPESCIKCCACVKECPNQARVFETPFTDYLFKNFSSRRDPELFFSYRKI</sequence>
<accession>A0A354M2B3</accession>
<dbReference type="PROSITE" id="PS51379">
    <property type="entry name" value="4FE4S_FER_2"/>
    <property type="match status" value="2"/>
</dbReference>
<dbReference type="Gene3D" id="3.30.70.20">
    <property type="match status" value="1"/>
</dbReference>
<keyword evidence="2" id="KW-0479">Metal-binding</keyword>
<feature type="domain" description="4Fe-4S ferredoxin-type" evidence="5">
    <location>
        <begin position="212"/>
        <end position="239"/>
    </location>
</feature>
<dbReference type="InterPro" id="IPR029039">
    <property type="entry name" value="Flavoprotein-like_sf"/>
</dbReference>
<evidence type="ECO:0000256" key="2">
    <source>
        <dbReference type="ARBA" id="ARBA00022723"/>
    </source>
</evidence>
<feature type="domain" description="4Fe-4S ferredoxin-type" evidence="5">
    <location>
        <begin position="182"/>
        <end position="211"/>
    </location>
</feature>
<evidence type="ECO:0000313" key="6">
    <source>
        <dbReference type="EMBL" id="HBJ08652.1"/>
    </source>
</evidence>
<dbReference type="EMBL" id="DNWC01000086">
    <property type="protein sequence ID" value="HBJ08652.1"/>
    <property type="molecule type" value="Genomic_DNA"/>
</dbReference>
<keyword evidence="4" id="KW-0411">Iron-sulfur</keyword>
<dbReference type="PANTHER" id="PTHR43687:SF1">
    <property type="entry name" value="FERREDOXIN III"/>
    <property type="match status" value="1"/>
</dbReference>
<dbReference type="PANTHER" id="PTHR43687">
    <property type="entry name" value="ADENYLYLSULFATE REDUCTASE, BETA SUBUNIT"/>
    <property type="match status" value="1"/>
</dbReference>
<dbReference type="Pfam" id="PF13237">
    <property type="entry name" value="Fer4_10"/>
    <property type="match status" value="1"/>
</dbReference>
<protein>
    <submittedName>
        <fullName evidence="6">Ferredoxin</fullName>
    </submittedName>
</protein>
<dbReference type="GO" id="GO:0046872">
    <property type="term" value="F:metal ion binding"/>
    <property type="evidence" value="ECO:0007669"/>
    <property type="project" value="UniProtKB-KW"/>
</dbReference>
<keyword evidence="3" id="KW-0408">Iron</keyword>
<comment type="caution">
    <text evidence="6">The sequence shown here is derived from an EMBL/GenBank/DDBJ whole genome shotgun (WGS) entry which is preliminary data.</text>
</comment>
<dbReference type="PROSITE" id="PS00198">
    <property type="entry name" value="4FE4S_FER_1"/>
    <property type="match status" value="1"/>
</dbReference>
<dbReference type="InterPro" id="IPR017900">
    <property type="entry name" value="4Fe4S_Fe_S_CS"/>
</dbReference>
<dbReference type="Gene3D" id="3.40.50.360">
    <property type="match status" value="1"/>
</dbReference>
<reference evidence="6 7" key="1">
    <citation type="journal article" date="2018" name="Nat. Biotechnol.">
        <title>A standardized bacterial taxonomy based on genome phylogeny substantially revises the tree of life.</title>
        <authorList>
            <person name="Parks D.H."/>
            <person name="Chuvochina M."/>
            <person name="Waite D.W."/>
            <person name="Rinke C."/>
            <person name="Skarshewski A."/>
            <person name="Chaumeil P.A."/>
            <person name="Hugenholtz P."/>
        </authorList>
    </citation>
    <scope>NUCLEOTIDE SEQUENCE [LARGE SCALE GENOMIC DNA]</scope>
    <source>
        <strain evidence="6">UBA11482</strain>
    </source>
</reference>
<dbReference type="SUPFAM" id="SSF54862">
    <property type="entry name" value="4Fe-4S ferredoxins"/>
    <property type="match status" value="1"/>
</dbReference>
<gene>
    <name evidence="6" type="ORF">DDY73_06560</name>
</gene>
<dbReference type="AlphaFoldDB" id="A0A354M2B3"/>
<name>A0A354M2B3_9BACT</name>